<evidence type="ECO:0000313" key="2">
    <source>
        <dbReference type="EMBL" id="TDZ35086.1"/>
    </source>
</evidence>
<comment type="caution">
    <text evidence="2">The sequence shown here is derived from an EMBL/GenBank/DDBJ whole genome shotgun (WGS) entry which is preliminary data.</text>
</comment>
<dbReference type="STRING" id="5466.A0A4R8QDX0"/>
<evidence type="ECO:0000256" key="1">
    <source>
        <dbReference type="SAM" id="MobiDB-lite"/>
    </source>
</evidence>
<feature type="compositionally biased region" description="Basic and acidic residues" evidence="1">
    <location>
        <begin position="679"/>
        <end position="694"/>
    </location>
</feature>
<feature type="region of interest" description="Disordered" evidence="1">
    <location>
        <begin position="22"/>
        <end position="58"/>
    </location>
</feature>
<dbReference type="AlphaFoldDB" id="A0A4R8QDX0"/>
<organism evidence="2 3">
    <name type="scientific">Colletotrichum trifolii</name>
    <dbReference type="NCBI Taxonomy" id="5466"/>
    <lineage>
        <taxon>Eukaryota</taxon>
        <taxon>Fungi</taxon>
        <taxon>Dikarya</taxon>
        <taxon>Ascomycota</taxon>
        <taxon>Pezizomycotina</taxon>
        <taxon>Sordariomycetes</taxon>
        <taxon>Hypocreomycetidae</taxon>
        <taxon>Glomerellales</taxon>
        <taxon>Glomerellaceae</taxon>
        <taxon>Colletotrichum</taxon>
        <taxon>Colletotrichum orbiculare species complex</taxon>
    </lineage>
</organism>
<keyword evidence="3" id="KW-1185">Reference proteome</keyword>
<feature type="region of interest" description="Disordered" evidence="1">
    <location>
        <begin position="649"/>
        <end position="767"/>
    </location>
</feature>
<name>A0A4R8QDX0_COLTR</name>
<sequence length="767" mass="87389">MLRPYGRRLTARSWHLIRGFASTKTNLNKRPPRRPLPRQTVERRRGPPPPLGSENGEKDEVDTFFLQFGIGHESEVIEHVQKERKERERQRYAAIQATHASRIRKLNANRMSLAEKEAAKSRLARIARRERLLEREKKMEIARAKRARENEARAREAAEKIVKERELKAARLERAEKKRQKAQERAQERAKERAEKQVAAAKTASQNKVRSEQDRIREIQREYEALRKWQKKVSLARREYLWNGIPGATPKSAKSSQGSALPAAALYLEDIQAGSTPVHSQDPFTIVSSYNNVAPNDQQDQGVPRIRVPGHAPVLQEVRPPFRVPGDQDTLALSRIPGKRTARGLFDDIFESAAIMNPEIKFNNVHLVATRAVLSDLLLLSQGAELSTLRINLQLVKDTLFLWRPPKFDIEEKPTDDAKAPKYGIGFERAIAKPYPEYRGTSEHIRMIQYKLGDLQCVVKTEVDACKQPEPGNVWTLDPTAAGLPDSEGQGSSPYTTVKELPHLAVEVARNGSRIMPHTAVAEIKTQVLGVHEGLNDLKESTNMQAAWFGRVPWLVVGEHQSGIFRKIEMHHASKYFAAWEAMHQESLRKLTTLLTWIRNTMVHRSRGRVCALILRTGNKRLRIFYTTDRQTPVDKTMISKFWSRSPRWKDRQSTARQGERADALEGASSRAEVGDTASKIKDAPKSDRKETHPGRRPAKARKPREAVRKVTSHARESLRPKKRRYSGTKTFVVQEGLQPVSKSTQDTKKRRLGIRSRRGKIEESSK</sequence>
<reference evidence="2 3" key="1">
    <citation type="submission" date="2018-12" db="EMBL/GenBank/DDBJ databases">
        <title>Genome sequence and assembly of Colletotrichum trifolii.</title>
        <authorList>
            <person name="Gan P."/>
            <person name="Shirasu K."/>
        </authorList>
    </citation>
    <scope>NUCLEOTIDE SEQUENCE [LARGE SCALE GENOMIC DNA]</scope>
    <source>
        <strain evidence="2 3">543-2</strain>
    </source>
</reference>
<feature type="compositionally biased region" description="Basic residues" evidence="1">
    <location>
        <begin position="749"/>
        <end position="759"/>
    </location>
</feature>
<feature type="compositionally biased region" description="Basic and acidic residues" evidence="1">
    <location>
        <begin position="174"/>
        <end position="196"/>
    </location>
</feature>
<dbReference type="EMBL" id="RYZW01000335">
    <property type="protein sequence ID" value="TDZ35086.1"/>
    <property type="molecule type" value="Genomic_DNA"/>
</dbReference>
<dbReference type="CDD" id="cd06503">
    <property type="entry name" value="ATP-synt_Fo_b"/>
    <property type="match status" value="1"/>
</dbReference>
<dbReference type="PANTHER" id="PTHR35179">
    <property type="entry name" value="PROTEIN CBG02620"/>
    <property type="match status" value="1"/>
</dbReference>
<feature type="compositionally biased region" description="Basic and acidic residues" evidence="1">
    <location>
        <begin position="704"/>
        <end position="720"/>
    </location>
</feature>
<protein>
    <submittedName>
        <fullName evidence="2">Reticulocyte-binding protein 2-like protein a</fullName>
    </submittedName>
</protein>
<dbReference type="PANTHER" id="PTHR35179:SF2">
    <property type="entry name" value="START DOMAIN-CONTAINING PROTEIN"/>
    <property type="match status" value="1"/>
</dbReference>
<feature type="compositionally biased region" description="Basic and acidic residues" evidence="1">
    <location>
        <begin position="649"/>
        <end position="664"/>
    </location>
</feature>
<proteinExistence type="predicted"/>
<gene>
    <name evidence="2" type="ORF">CTRI78_v011549</name>
</gene>
<dbReference type="Proteomes" id="UP000295703">
    <property type="component" value="Unassembled WGS sequence"/>
</dbReference>
<accession>A0A4R8QDX0</accession>
<feature type="region of interest" description="Disordered" evidence="1">
    <location>
        <begin position="174"/>
        <end position="214"/>
    </location>
</feature>
<evidence type="ECO:0000313" key="3">
    <source>
        <dbReference type="Proteomes" id="UP000295703"/>
    </source>
</evidence>